<dbReference type="Proteomes" id="UP000784294">
    <property type="component" value="Unassembled WGS sequence"/>
</dbReference>
<feature type="region of interest" description="Disordered" evidence="1">
    <location>
        <begin position="143"/>
        <end position="212"/>
    </location>
</feature>
<name>A0A3S5AAN7_9PLAT</name>
<dbReference type="EMBL" id="CAAALY010026946">
    <property type="protein sequence ID" value="VEL16050.1"/>
    <property type="molecule type" value="Genomic_DNA"/>
</dbReference>
<evidence type="ECO:0000256" key="1">
    <source>
        <dbReference type="SAM" id="MobiDB-lite"/>
    </source>
</evidence>
<keyword evidence="3" id="KW-1185">Reference proteome</keyword>
<protein>
    <submittedName>
        <fullName evidence="2">Uncharacterized protein</fullName>
    </submittedName>
</protein>
<proteinExistence type="predicted"/>
<feature type="compositionally biased region" description="Low complexity" evidence="1">
    <location>
        <begin position="276"/>
        <end position="285"/>
    </location>
</feature>
<feature type="region of interest" description="Disordered" evidence="1">
    <location>
        <begin position="264"/>
        <end position="303"/>
    </location>
</feature>
<gene>
    <name evidence="2" type="ORF">PXEA_LOCUS9490</name>
</gene>
<feature type="compositionally biased region" description="Acidic residues" evidence="1">
    <location>
        <begin position="157"/>
        <end position="166"/>
    </location>
</feature>
<evidence type="ECO:0000313" key="2">
    <source>
        <dbReference type="EMBL" id="VEL16050.1"/>
    </source>
</evidence>
<reference evidence="2" key="1">
    <citation type="submission" date="2018-11" db="EMBL/GenBank/DDBJ databases">
        <authorList>
            <consortium name="Pathogen Informatics"/>
        </authorList>
    </citation>
    <scope>NUCLEOTIDE SEQUENCE</scope>
</reference>
<dbReference type="AlphaFoldDB" id="A0A3S5AAN7"/>
<evidence type="ECO:0000313" key="3">
    <source>
        <dbReference type="Proteomes" id="UP000784294"/>
    </source>
</evidence>
<organism evidence="2 3">
    <name type="scientific">Protopolystoma xenopodis</name>
    <dbReference type="NCBI Taxonomy" id="117903"/>
    <lineage>
        <taxon>Eukaryota</taxon>
        <taxon>Metazoa</taxon>
        <taxon>Spiralia</taxon>
        <taxon>Lophotrochozoa</taxon>
        <taxon>Platyhelminthes</taxon>
        <taxon>Monogenea</taxon>
        <taxon>Polyopisthocotylea</taxon>
        <taxon>Polystomatidea</taxon>
        <taxon>Polystomatidae</taxon>
        <taxon>Protopolystoma</taxon>
    </lineage>
</organism>
<comment type="caution">
    <text evidence="2">The sequence shown here is derived from an EMBL/GenBank/DDBJ whole genome shotgun (WGS) entry which is preliminary data.</text>
</comment>
<feature type="compositionally biased region" description="Polar residues" evidence="1">
    <location>
        <begin position="172"/>
        <end position="190"/>
    </location>
</feature>
<sequence length="303" mass="31778">MALLVSSLSPDTVWPPAQQLHTWGAITVCFRIIARNVYAFANWPWRSDCTRLAVDILNLLALTYPLAENIAATDVYSFPEWSGDPSNSVVTLATSSGTSGVDGGEEVIVTGAGVSNGESGNAAAVFRAADFLLRAFHAGTASDDDLTSAQRDPDRIGEEEEYDDEVGREITASRSESSVATVSASNGSEDNTPRPVGTVASVSAGQTARRPRQHTRGVELAVHRFRPSTGLRALAGLTAPTLEIVEATRSNRNVIGARRLAELPGQSVPGGEDTVGTSSLGSTLSALNPNASTNSDARVNGLQ</sequence>
<feature type="compositionally biased region" description="Polar residues" evidence="1">
    <location>
        <begin position="286"/>
        <end position="303"/>
    </location>
</feature>
<accession>A0A3S5AAN7</accession>